<reference evidence="7" key="1">
    <citation type="submission" date="2025-08" db="UniProtKB">
        <authorList>
            <consortium name="Ensembl"/>
        </authorList>
    </citation>
    <scope>IDENTIFICATION</scope>
</reference>
<dbReference type="OMA" id="NWPCALP"/>
<reference evidence="7" key="2">
    <citation type="submission" date="2025-09" db="UniProtKB">
        <authorList>
            <consortium name="Ensembl"/>
        </authorList>
    </citation>
    <scope>IDENTIFICATION</scope>
</reference>
<dbReference type="InterPro" id="IPR012337">
    <property type="entry name" value="RNaseH-like_sf"/>
</dbReference>
<keyword evidence="3" id="KW-0378">Hydrolase</keyword>
<keyword evidence="8" id="KW-1185">Reference proteome</keyword>
<dbReference type="Gene3D" id="3.30.420.10">
    <property type="entry name" value="Ribonuclease H-like superfamily/Ribonuclease H"/>
    <property type="match status" value="1"/>
</dbReference>
<dbReference type="GO" id="GO:0005730">
    <property type="term" value="C:nucleolus"/>
    <property type="evidence" value="ECO:0007669"/>
    <property type="project" value="UniProtKB-ARBA"/>
</dbReference>
<feature type="domain" description="Exonuclease" evidence="6">
    <location>
        <begin position="2"/>
        <end position="168"/>
    </location>
</feature>
<dbReference type="GO" id="GO:0004527">
    <property type="term" value="F:exonuclease activity"/>
    <property type="evidence" value="ECO:0007669"/>
    <property type="project" value="UniProtKB-KW"/>
</dbReference>
<dbReference type="Pfam" id="PF00929">
    <property type="entry name" value="RNase_T"/>
    <property type="match status" value="1"/>
</dbReference>
<dbReference type="AlphaFoldDB" id="A0A8C4QH04"/>
<dbReference type="Ensembl" id="ENSEBUT00000015904.1">
    <property type="protein sequence ID" value="ENSEBUP00000015328.1"/>
    <property type="gene ID" value="ENSEBUG00000009658.1"/>
</dbReference>
<proteinExistence type="predicted"/>
<evidence type="ECO:0000256" key="2">
    <source>
        <dbReference type="ARBA" id="ARBA00022722"/>
    </source>
</evidence>
<keyword evidence="4" id="KW-0269">Exonuclease</keyword>
<evidence type="ECO:0000256" key="4">
    <source>
        <dbReference type="ARBA" id="ARBA00022839"/>
    </source>
</evidence>
<dbReference type="GO" id="GO:0003676">
    <property type="term" value="F:nucleic acid binding"/>
    <property type="evidence" value="ECO:0007669"/>
    <property type="project" value="InterPro"/>
</dbReference>
<keyword evidence="2" id="KW-0540">Nuclease</keyword>
<keyword evidence="5" id="KW-0539">Nucleus</keyword>
<dbReference type="GeneTree" id="ENSGT00940000160781"/>
<comment type="subcellular location">
    <subcellularLocation>
        <location evidence="1">Nucleus</location>
    </subcellularLocation>
</comment>
<protein>
    <submittedName>
        <fullName evidence="7">Interferon stimulated exonuclease gene 20-like 2</fullName>
    </submittedName>
</protein>
<dbReference type="InterPro" id="IPR036397">
    <property type="entry name" value="RNaseH_sf"/>
</dbReference>
<evidence type="ECO:0000256" key="1">
    <source>
        <dbReference type="ARBA" id="ARBA00004123"/>
    </source>
</evidence>
<evidence type="ECO:0000256" key="5">
    <source>
        <dbReference type="ARBA" id="ARBA00023242"/>
    </source>
</evidence>
<dbReference type="PANTHER" id="PTHR12801">
    <property type="entry name" value="RNA EXONUCLEASE REXO1 / RECO3 FAMILY MEMBER-RELATED"/>
    <property type="match status" value="1"/>
</dbReference>
<dbReference type="Proteomes" id="UP000694388">
    <property type="component" value="Unplaced"/>
</dbReference>
<dbReference type="PANTHER" id="PTHR12801:SF78">
    <property type="entry name" value="INTERFERON-STIMULATED 20 KDA EXONUCLEASE-LIKE 2"/>
    <property type="match status" value="1"/>
</dbReference>
<dbReference type="FunFam" id="3.30.420.10:FF:000007">
    <property type="entry name" value="Interferon-stimulated exonuclease gene 20"/>
    <property type="match status" value="1"/>
</dbReference>
<evidence type="ECO:0000256" key="3">
    <source>
        <dbReference type="ARBA" id="ARBA00022801"/>
    </source>
</evidence>
<name>A0A8C4QH04_EPTBU</name>
<evidence type="ECO:0000313" key="7">
    <source>
        <dbReference type="Ensembl" id="ENSEBUP00000015328.1"/>
    </source>
</evidence>
<accession>A0A8C4QH04</accession>
<dbReference type="SMART" id="SM00479">
    <property type="entry name" value="EXOIII"/>
    <property type="match status" value="1"/>
</dbReference>
<dbReference type="SUPFAM" id="SSF53098">
    <property type="entry name" value="Ribonuclease H-like"/>
    <property type="match status" value="1"/>
</dbReference>
<dbReference type="InterPro" id="IPR047021">
    <property type="entry name" value="REXO1/3/4-like"/>
</dbReference>
<evidence type="ECO:0000259" key="6">
    <source>
        <dbReference type="SMART" id="SM00479"/>
    </source>
</evidence>
<sequence length="206" mass="23170">WQYVGLDCEMVGSGPNGMRSELARCSIVSYDGDVLYDCYVKPVHRIVDYRTCYSGITKHHMKIAVPFSQARKKIEKLLQGKVVVGHALHHDFDVIHLCHPSHLIRDTSVNLLLKKLAKFPIQSTASLKYLTKALLKQDIQMGTQGHSSVEDARAAMQLFQLVEEEWEKSLPKCGSGPAVGYWPCPCEDLAPEMASFPRLTWGEGIW</sequence>
<dbReference type="InterPro" id="IPR013520">
    <property type="entry name" value="Ribonucl_H"/>
</dbReference>
<evidence type="ECO:0000313" key="8">
    <source>
        <dbReference type="Proteomes" id="UP000694388"/>
    </source>
</evidence>
<organism evidence="7 8">
    <name type="scientific">Eptatretus burgeri</name>
    <name type="common">Inshore hagfish</name>
    <dbReference type="NCBI Taxonomy" id="7764"/>
    <lineage>
        <taxon>Eukaryota</taxon>
        <taxon>Metazoa</taxon>
        <taxon>Chordata</taxon>
        <taxon>Craniata</taxon>
        <taxon>Vertebrata</taxon>
        <taxon>Cyclostomata</taxon>
        <taxon>Myxini</taxon>
        <taxon>Myxiniformes</taxon>
        <taxon>Myxinidae</taxon>
        <taxon>Eptatretinae</taxon>
        <taxon>Eptatretus</taxon>
    </lineage>
</organism>